<dbReference type="eggNOG" id="COG3344">
    <property type="taxonomic scope" value="Bacteria"/>
</dbReference>
<dbReference type="Proteomes" id="UP000008550">
    <property type="component" value="Chromosome"/>
</dbReference>
<dbReference type="EMBL" id="CP000930">
    <property type="protein sequence ID" value="ABZ85517.1"/>
    <property type="molecule type" value="Genomic_DNA"/>
</dbReference>
<dbReference type="AlphaFoldDB" id="B0TDJ2"/>
<organism evidence="2 3">
    <name type="scientific">Heliobacterium modesticaldum (strain ATCC 51547 / Ice1)</name>
    <dbReference type="NCBI Taxonomy" id="498761"/>
    <lineage>
        <taxon>Bacteria</taxon>
        <taxon>Bacillati</taxon>
        <taxon>Bacillota</taxon>
        <taxon>Clostridia</taxon>
        <taxon>Eubacteriales</taxon>
        <taxon>Heliobacteriaceae</taxon>
        <taxon>Heliomicrobium</taxon>
    </lineage>
</organism>
<dbReference type="InterPro" id="IPR013597">
    <property type="entry name" value="Mat_intron_G2"/>
</dbReference>
<evidence type="ECO:0000259" key="1">
    <source>
        <dbReference type="Pfam" id="PF08388"/>
    </source>
</evidence>
<gene>
    <name evidence="2" type="ORF">HM1_3010</name>
</gene>
<evidence type="ECO:0000313" key="3">
    <source>
        <dbReference type="Proteomes" id="UP000008550"/>
    </source>
</evidence>
<reference evidence="2 3" key="1">
    <citation type="journal article" date="2008" name="J. Bacteriol.">
        <title>The genome of Heliobacterium modesticaldum, a phototrophic representative of the Firmicutes containing the simplest photosynthetic apparatus.</title>
        <authorList>
            <person name="Sattley W.M."/>
            <person name="Madigan M.T."/>
            <person name="Swingley W.D."/>
            <person name="Cheung P.C."/>
            <person name="Clocksin K.M."/>
            <person name="Conrad A.L."/>
            <person name="Dejesa L.C."/>
            <person name="Honchak B.M."/>
            <person name="Jung D.O."/>
            <person name="Karbach L.E."/>
            <person name="Kurdoglu A."/>
            <person name="Lahiri S."/>
            <person name="Mastrian S.D."/>
            <person name="Page L.E."/>
            <person name="Taylor H.L."/>
            <person name="Wang Z.T."/>
            <person name="Raymond J."/>
            <person name="Chen M."/>
            <person name="Blankenship R.E."/>
            <person name="Touchman J.W."/>
        </authorList>
    </citation>
    <scope>NUCLEOTIDE SEQUENCE [LARGE SCALE GENOMIC DNA]</scope>
    <source>
        <strain evidence="3">ATCC 51547 / Ice1</strain>
    </source>
</reference>
<protein>
    <recommendedName>
        <fullName evidence="1">Group II intron maturase-specific domain-containing protein</fullName>
    </recommendedName>
</protein>
<feature type="domain" description="Group II intron maturase-specific" evidence="1">
    <location>
        <begin position="2"/>
        <end position="42"/>
    </location>
</feature>
<accession>B0TDJ2</accession>
<dbReference type="KEGG" id="hmo:HM1_3010"/>
<keyword evidence="3" id="KW-1185">Reference proteome</keyword>
<dbReference type="HOGENOM" id="CLU_013584_13_0_9"/>
<sequence length="99" mass="11817">MGYFRLIDTPSVLKELDEWLRRRLRMCLLKQWKRPKTRRRNLVALGIPEEWACNISGSRKGYWRLSLTPQMNKALGLAYWREQGLVSLVETYQSHRQPA</sequence>
<proteinExistence type="predicted"/>
<dbReference type="Pfam" id="PF08388">
    <property type="entry name" value="GIIM"/>
    <property type="match status" value="1"/>
</dbReference>
<evidence type="ECO:0000313" key="2">
    <source>
        <dbReference type="EMBL" id="ABZ85517.1"/>
    </source>
</evidence>
<name>B0TDJ2_HELMI</name>